<reference evidence="7 8" key="1">
    <citation type="submission" date="2020-05" db="EMBL/GenBank/DDBJ databases">
        <title>Complete genome of Desulfobulbus oligotrophicus.</title>
        <authorList>
            <person name="Podar M."/>
        </authorList>
    </citation>
    <scope>NUCLEOTIDE SEQUENCE [LARGE SCALE GENOMIC DNA]</scope>
    <source>
        <strain evidence="7 8">Prop6</strain>
    </source>
</reference>
<gene>
    <name evidence="7" type="ORF">HP555_05215</name>
</gene>
<dbReference type="GO" id="GO:0016020">
    <property type="term" value="C:membrane"/>
    <property type="evidence" value="ECO:0007669"/>
    <property type="project" value="UniProtKB-SubCell"/>
</dbReference>
<dbReference type="EMBL" id="CP054140">
    <property type="protein sequence ID" value="QQG65304.1"/>
    <property type="molecule type" value="Genomic_DNA"/>
</dbReference>
<evidence type="ECO:0000256" key="1">
    <source>
        <dbReference type="ARBA" id="ARBA00004141"/>
    </source>
</evidence>
<evidence type="ECO:0000256" key="6">
    <source>
        <dbReference type="SAM" id="Phobius"/>
    </source>
</evidence>
<dbReference type="GO" id="GO:0008168">
    <property type="term" value="F:methyltransferase activity"/>
    <property type="evidence" value="ECO:0007669"/>
    <property type="project" value="UniProtKB-KW"/>
</dbReference>
<evidence type="ECO:0000313" key="7">
    <source>
        <dbReference type="EMBL" id="QQG65304.1"/>
    </source>
</evidence>
<comment type="subcellular location">
    <subcellularLocation>
        <location evidence="1">Membrane</location>
        <topology evidence="1">Multi-pass membrane protein</topology>
    </subcellularLocation>
</comment>
<dbReference type="AlphaFoldDB" id="A0A7T5VCL0"/>
<dbReference type="PANTHER" id="PTHR31040">
    <property type="entry name" value="NURIM"/>
    <property type="match status" value="1"/>
</dbReference>
<proteinExistence type="inferred from homology"/>
<evidence type="ECO:0000256" key="5">
    <source>
        <dbReference type="ARBA" id="ARBA00023136"/>
    </source>
</evidence>
<keyword evidence="3 6" id="KW-0812">Transmembrane</keyword>
<keyword evidence="7" id="KW-0489">Methyltransferase</keyword>
<dbReference type="RefSeq" id="WP_199264126.1">
    <property type="nucleotide sequence ID" value="NZ_CP054140.1"/>
</dbReference>
<dbReference type="Gene3D" id="1.20.120.1630">
    <property type="match status" value="1"/>
</dbReference>
<dbReference type="Proteomes" id="UP000596092">
    <property type="component" value="Chromosome"/>
</dbReference>
<accession>A0A7T5VCL0</accession>
<evidence type="ECO:0000256" key="2">
    <source>
        <dbReference type="ARBA" id="ARBA00010631"/>
    </source>
</evidence>
<keyword evidence="7" id="KW-0808">Transferase</keyword>
<comment type="similarity">
    <text evidence="2">Belongs to the nurim family.</text>
</comment>
<dbReference type="KEGG" id="dog:HP555_05215"/>
<feature type="transmembrane region" description="Helical" evidence="6">
    <location>
        <begin position="41"/>
        <end position="62"/>
    </location>
</feature>
<keyword evidence="8" id="KW-1185">Reference proteome</keyword>
<keyword evidence="5 6" id="KW-0472">Membrane</keyword>
<evidence type="ECO:0000256" key="4">
    <source>
        <dbReference type="ARBA" id="ARBA00022989"/>
    </source>
</evidence>
<protein>
    <submittedName>
        <fullName evidence="7">Isoprenylcysteine carboxylmethyltransferase family protein</fullName>
    </submittedName>
</protein>
<evidence type="ECO:0000256" key="3">
    <source>
        <dbReference type="ARBA" id="ARBA00022692"/>
    </source>
</evidence>
<name>A0A7T5VCL0_9BACT</name>
<dbReference type="InterPro" id="IPR033580">
    <property type="entry name" value="Nurim-like"/>
</dbReference>
<dbReference type="GO" id="GO:0032259">
    <property type="term" value="P:methylation"/>
    <property type="evidence" value="ECO:0007669"/>
    <property type="project" value="UniProtKB-KW"/>
</dbReference>
<keyword evidence="4 6" id="KW-1133">Transmembrane helix</keyword>
<organism evidence="7 8">
    <name type="scientific">Desulfobulbus oligotrophicus</name>
    <dbReference type="NCBI Taxonomy" id="1909699"/>
    <lineage>
        <taxon>Bacteria</taxon>
        <taxon>Pseudomonadati</taxon>
        <taxon>Thermodesulfobacteriota</taxon>
        <taxon>Desulfobulbia</taxon>
        <taxon>Desulfobulbales</taxon>
        <taxon>Desulfobulbaceae</taxon>
        <taxon>Desulfobulbus</taxon>
    </lineage>
</organism>
<feature type="transmembrane region" description="Helical" evidence="6">
    <location>
        <begin position="74"/>
        <end position="95"/>
    </location>
</feature>
<evidence type="ECO:0000313" key="8">
    <source>
        <dbReference type="Proteomes" id="UP000596092"/>
    </source>
</evidence>
<sequence>MTAIKVCLLWLVWCAVHSLLITVRAQQWIAEKGGMWQGFYRLGYVCFATVSLLLLFGCTASLPQHRIPLPPWGTGVQVVLLVYAGMLFISGAKAYDLQTFLGLRQWYDARAGRTGQPPSFLKTGVLQHVRHPWYSGAMALLWGVPGLTDLGLLIRVILTGYVLIGTFLEERKLHLKHGAAYQAYCKEVPMLIPWRIFQKK</sequence>
<feature type="transmembrane region" description="Helical" evidence="6">
    <location>
        <begin position="150"/>
        <end position="168"/>
    </location>
</feature>
<dbReference type="PANTHER" id="PTHR31040:SF1">
    <property type="entry name" value="NURIM"/>
    <property type="match status" value="1"/>
</dbReference>